<evidence type="ECO:0000256" key="8">
    <source>
        <dbReference type="ARBA" id="ARBA00023242"/>
    </source>
</evidence>
<keyword evidence="6 9" id="KW-0820">tRNA-binding</keyword>
<proteinExistence type="inferred from homology"/>
<feature type="domain" description="Exportin-T C-terminal" evidence="12">
    <location>
        <begin position="341"/>
        <end position="1054"/>
    </location>
</feature>
<dbReference type="EMBL" id="JANBUH010000009">
    <property type="protein sequence ID" value="KAJ2757025.1"/>
    <property type="molecule type" value="Genomic_DNA"/>
</dbReference>
<evidence type="ECO:0000313" key="13">
    <source>
        <dbReference type="EMBL" id="KAJ2757025.1"/>
    </source>
</evidence>
<dbReference type="InterPro" id="IPR016024">
    <property type="entry name" value="ARM-type_fold"/>
</dbReference>
<dbReference type="GO" id="GO:0071528">
    <property type="term" value="P:tRNA re-export from nucleus"/>
    <property type="evidence" value="ECO:0007669"/>
    <property type="project" value="UniProtKB-UniRule"/>
</dbReference>
<keyword evidence="4 9" id="KW-0813">Transport</keyword>
<protein>
    <recommendedName>
        <fullName evidence="3 9">Exportin-T</fullName>
    </recommendedName>
    <alternativeName>
        <fullName evidence="9">Exportin(tRNA)</fullName>
    </alternativeName>
    <alternativeName>
        <fullName evidence="9">tRNA exportin</fullName>
    </alternativeName>
</protein>
<dbReference type="AlphaFoldDB" id="A0A9W8H353"/>
<comment type="function">
    <text evidence="9">tRNA nucleus export receptor which facilitates tRNA translocation across the nuclear pore complex.</text>
</comment>
<dbReference type="GO" id="GO:0016363">
    <property type="term" value="C:nuclear matrix"/>
    <property type="evidence" value="ECO:0007669"/>
    <property type="project" value="TreeGrafter"/>
</dbReference>
<evidence type="ECO:0000256" key="6">
    <source>
        <dbReference type="ARBA" id="ARBA00022555"/>
    </source>
</evidence>
<organism evidence="13 14">
    <name type="scientific">Coemansia pectinata</name>
    <dbReference type="NCBI Taxonomy" id="1052879"/>
    <lineage>
        <taxon>Eukaryota</taxon>
        <taxon>Fungi</taxon>
        <taxon>Fungi incertae sedis</taxon>
        <taxon>Zoopagomycota</taxon>
        <taxon>Kickxellomycotina</taxon>
        <taxon>Kickxellomycetes</taxon>
        <taxon>Kickxellales</taxon>
        <taxon>Kickxellaceae</taxon>
        <taxon>Coemansia</taxon>
    </lineage>
</organism>
<dbReference type="Pfam" id="PF19282">
    <property type="entry name" value="Exportin-T"/>
    <property type="match status" value="2"/>
</dbReference>
<name>A0A9W8H353_9FUNG</name>
<evidence type="ECO:0000256" key="3">
    <source>
        <dbReference type="ARBA" id="ARBA00018928"/>
    </source>
</evidence>
<evidence type="ECO:0000256" key="5">
    <source>
        <dbReference type="ARBA" id="ARBA00022490"/>
    </source>
</evidence>
<evidence type="ECO:0000259" key="12">
    <source>
        <dbReference type="Pfam" id="PF19282"/>
    </source>
</evidence>
<dbReference type="InterPro" id="IPR040017">
    <property type="entry name" value="XPOT"/>
</dbReference>
<dbReference type="InterPro" id="IPR013598">
    <property type="entry name" value="Exportin-1/Importin-b-like"/>
</dbReference>
<accession>A0A9W8H353</accession>
<dbReference type="InterPro" id="IPR045546">
    <property type="entry name" value="Exportin-T_C"/>
</dbReference>
<evidence type="ECO:0000256" key="9">
    <source>
        <dbReference type="RuleBase" id="RU366037"/>
    </source>
</evidence>
<reference evidence="13" key="1">
    <citation type="submission" date="2022-07" db="EMBL/GenBank/DDBJ databases">
        <title>Phylogenomic reconstructions and comparative analyses of Kickxellomycotina fungi.</title>
        <authorList>
            <person name="Reynolds N.K."/>
            <person name="Stajich J.E."/>
            <person name="Barry K."/>
            <person name="Grigoriev I.V."/>
            <person name="Crous P."/>
            <person name="Smith M.E."/>
        </authorList>
    </citation>
    <scope>NUCLEOTIDE SEQUENCE</scope>
    <source>
        <strain evidence="13">BCRC 34297</strain>
    </source>
</reference>
<dbReference type="SUPFAM" id="SSF48371">
    <property type="entry name" value="ARM repeat"/>
    <property type="match status" value="1"/>
</dbReference>
<sequence length="1140" mass="123623">MEQIEEAVRCALDPGTNQSVKAEATRYCESVKASPDGWRACLELFTTTPEKTPESRLFALQVIDAMIMGAGIRGNESGAAAKLSTTRAALLEFVSTRYSGPSYQNEPPFIRNTLAHTITLLALASYPAQWPTFVKDVISLTGLPDATGALTEDSARRTNAASINPFMVDFLLKILGSLDEEMVNPAVPRGAEEAARNTDIKDAMRVEDVNRMAHAWYSILAHLSTSRPDLANATLRLMGVYVSWIDISLIVNQPFVSIIFSLLKAPALRGQACRCLAEIVGKGMRSMDKLCLIQFLDIVDVMNQLELGDMEFAEEVGKLANVVGVELKAIWVDKESATPDAHATAVALLEKLMPLLLSFLSHEYDEVSSSVFTAIGEILSVFKKMQREGAPLTASQQGFLSRLMPILVDKLKYGEAYPWPTAADASIGDNDGSLDEDDEEVMFSELRRNLRAFIDAIAQIAPALYDSIMLTTAQDIFKQCNQYGVSAEQATDGGDSGHGQLGWVRAELGLYLTQAYGERLSSNKGLRFGGPKHGQSNGAQPNGTGTSGPSIESLSDLLTMMIQSGVAACQHPAIAPMYFENCVRFNGYFDARREAVTPVLTSFLSATGVRHPHASVRVRVWYFLHRFVKNLPTSGLAMYSSDFISAVNDLLLISADPSTINSALTTGTGYGMFDSQLFLFESCGIMLSPGDLDDTARMSLLQHLFNPLFTGAQRLMNSRSSEQILQDPRSLLQIHHYLTAIGSIIKGFPDVRVDSKTVSINLPHQLSPSTAQVFLKAADMCIAILEALRDSHLIREAARFTLSRMLSVLGAEALPYLPRLIDNLVSSCAVEELSDLLGFLGLIVFKFKPQVAPTASKLLLPVISKVYGFLDQVAQGGATGTDEIMLLQDLRKAYLTWVLAIFNSDLDGIFLIEQNAPHLVTIFQPIAGQLATDSASPPCQRLAFAVLFKAIQAWMVDPMGWHTLTTLTPSVAAALSNAASAKDSSRVILRQAAAQTLGIGPDSESAREARSQFKQFVLNTVVPACFETPTRPEFNMADAQASLVVSEIAAVLQMTLLAGRPDIASGDGSSAGAIPLPQLLTPPIGGDLNQNQFAAYLSSVLLPRMGCPTSMATEFVQALASLDQKQFKKYFAAFLTNSSQ</sequence>
<evidence type="ECO:0000313" key="14">
    <source>
        <dbReference type="Proteomes" id="UP001140011"/>
    </source>
</evidence>
<feature type="domain" description="Exportin-T C-terminal" evidence="12">
    <location>
        <begin position="1090"/>
        <end position="1137"/>
    </location>
</feature>
<evidence type="ECO:0000256" key="4">
    <source>
        <dbReference type="ARBA" id="ARBA00022448"/>
    </source>
</evidence>
<comment type="caution">
    <text evidence="13">The sequence shown here is derived from an EMBL/GenBank/DDBJ whole genome shotgun (WGS) entry which is preliminary data.</text>
</comment>
<feature type="compositionally biased region" description="Polar residues" evidence="10">
    <location>
        <begin position="534"/>
        <end position="549"/>
    </location>
</feature>
<dbReference type="Proteomes" id="UP001140011">
    <property type="component" value="Unassembled WGS sequence"/>
</dbReference>
<dbReference type="Pfam" id="PF08389">
    <property type="entry name" value="Xpo1"/>
    <property type="match status" value="1"/>
</dbReference>
<dbReference type="InterPro" id="IPR011989">
    <property type="entry name" value="ARM-like"/>
</dbReference>
<keyword evidence="5 9" id="KW-0963">Cytoplasm</keyword>
<evidence type="ECO:0000256" key="7">
    <source>
        <dbReference type="ARBA" id="ARBA00022884"/>
    </source>
</evidence>
<gene>
    <name evidence="13" type="primary">LOS1</name>
    <name evidence="13" type="ORF">GGI19_000378</name>
</gene>
<keyword evidence="14" id="KW-1185">Reference proteome</keyword>
<evidence type="ECO:0000256" key="2">
    <source>
        <dbReference type="ARBA" id="ARBA00009466"/>
    </source>
</evidence>
<dbReference type="GO" id="GO:0005643">
    <property type="term" value="C:nuclear pore"/>
    <property type="evidence" value="ECO:0007669"/>
    <property type="project" value="TreeGrafter"/>
</dbReference>
<dbReference type="Gene3D" id="1.25.10.10">
    <property type="entry name" value="Leucine-rich Repeat Variant"/>
    <property type="match status" value="1"/>
</dbReference>
<evidence type="ECO:0000256" key="10">
    <source>
        <dbReference type="SAM" id="MobiDB-lite"/>
    </source>
</evidence>
<dbReference type="GO" id="GO:0005737">
    <property type="term" value="C:cytoplasm"/>
    <property type="evidence" value="ECO:0007669"/>
    <property type="project" value="UniProtKB-SubCell"/>
</dbReference>
<keyword evidence="8 9" id="KW-0539">Nucleus</keyword>
<evidence type="ECO:0000256" key="1">
    <source>
        <dbReference type="ARBA" id="ARBA00004496"/>
    </source>
</evidence>
<feature type="domain" description="Exportin-1/Importin-beta-like" evidence="11">
    <location>
        <begin position="107"/>
        <end position="276"/>
    </location>
</feature>
<comment type="subcellular location">
    <subcellularLocation>
        <location evidence="1 9">Cytoplasm</location>
    </subcellularLocation>
    <subcellularLocation>
        <location evidence="9">Nucleus</location>
    </subcellularLocation>
    <text evidence="9">Shuttles between the nucleus and the cytoplasm.</text>
</comment>
<comment type="similarity">
    <text evidence="2 9">Belongs to the exportin family.</text>
</comment>
<dbReference type="OrthoDB" id="26399at2759"/>
<evidence type="ECO:0000259" key="11">
    <source>
        <dbReference type="Pfam" id="PF08389"/>
    </source>
</evidence>
<keyword evidence="7 9" id="KW-0694">RNA-binding</keyword>
<dbReference type="GO" id="GO:0031267">
    <property type="term" value="F:small GTPase binding"/>
    <property type="evidence" value="ECO:0007669"/>
    <property type="project" value="InterPro"/>
</dbReference>
<dbReference type="PANTHER" id="PTHR15952">
    <property type="entry name" value="EXPORTIN-T/LOS1"/>
    <property type="match status" value="1"/>
</dbReference>
<dbReference type="PANTHER" id="PTHR15952:SF11">
    <property type="entry name" value="EXPORTIN-T"/>
    <property type="match status" value="1"/>
</dbReference>
<dbReference type="GO" id="GO:0000049">
    <property type="term" value="F:tRNA binding"/>
    <property type="evidence" value="ECO:0007669"/>
    <property type="project" value="UniProtKB-UniRule"/>
</dbReference>
<feature type="region of interest" description="Disordered" evidence="10">
    <location>
        <begin position="526"/>
        <end position="549"/>
    </location>
</feature>